<name>A0ACC2MK26_PERAE</name>
<reference evidence="1 2" key="1">
    <citation type="journal article" date="2022" name="Hortic Res">
        <title>A haplotype resolved chromosomal level avocado genome allows analysis of novel avocado genes.</title>
        <authorList>
            <person name="Nath O."/>
            <person name="Fletcher S.J."/>
            <person name="Hayward A."/>
            <person name="Shaw L.M."/>
            <person name="Masouleh A.K."/>
            <person name="Furtado A."/>
            <person name="Henry R.J."/>
            <person name="Mitter N."/>
        </authorList>
    </citation>
    <scope>NUCLEOTIDE SEQUENCE [LARGE SCALE GENOMIC DNA]</scope>
    <source>
        <strain evidence="2">cv. Hass</strain>
    </source>
</reference>
<keyword evidence="2" id="KW-1185">Reference proteome</keyword>
<dbReference type="EMBL" id="CM056810">
    <property type="protein sequence ID" value="KAJ8645756.1"/>
    <property type="molecule type" value="Genomic_DNA"/>
</dbReference>
<dbReference type="Proteomes" id="UP001234297">
    <property type="component" value="Chromosome 2"/>
</dbReference>
<comment type="caution">
    <text evidence="1">The sequence shown here is derived from an EMBL/GenBank/DDBJ whole genome shotgun (WGS) entry which is preliminary data.</text>
</comment>
<evidence type="ECO:0000313" key="1">
    <source>
        <dbReference type="EMBL" id="KAJ8645756.1"/>
    </source>
</evidence>
<gene>
    <name evidence="1" type="ORF">MRB53_007504</name>
</gene>
<protein>
    <submittedName>
        <fullName evidence="1">Uncharacterized protein</fullName>
    </submittedName>
</protein>
<sequence>MRNSPNTTSSTKLTAGCYLNPRLLHSKSNKRTATLDPSQPSRSSSSSRTSMRTRVRADLKPKLVSLDRVATFPTYRVGINRHKSDPHVEKSKDSISEQLGLMYDDGYGIAGVIDYLDAAKEMIRPDGGPPCWFFPIECGRPIKGSPIMLFLPALQAQKKFRNGASQYLYKEEEFLKEEVGKGLRFL</sequence>
<evidence type="ECO:0000313" key="2">
    <source>
        <dbReference type="Proteomes" id="UP001234297"/>
    </source>
</evidence>
<accession>A0ACC2MK26</accession>
<proteinExistence type="predicted"/>
<organism evidence="1 2">
    <name type="scientific">Persea americana</name>
    <name type="common">Avocado</name>
    <dbReference type="NCBI Taxonomy" id="3435"/>
    <lineage>
        <taxon>Eukaryota</taxon>
        <taxon>Viridiplantae</taxon>
        <taxon>Streptophyta</taxon>
        <taxon>Embryophyta</taxon>
        <taxon>Tracheophyta</taxon>
        <taxon>Spermatophyta</taxon>
        <taxon>Magnoliopsida</taxon>
        <taxon>Magnoliidae</taxon>
        <taxon>Laurales</taxon>
        <taxon>Lauraceae</taxon>
        <taxon>Persea</taxon>
    </lineage>
</organism>